<dbReference type="OrthoDB" id="943692at2"/>
<dbReference type="Gene3D" id="1.10.1040.10">
    <property type="entry name" value="N-(1-d-carboxylethyl)-l-norvaline Dehydrogenase, domain 2"/>
    <property type="match status" value="1"/>
</dbReference>
<name>A0A3M0I8U5_9ACTN</name>
<gene>
    <name evidence="3" type="ORF">CTZ28_28100</name>
</gene>
<dbReference type="InterPro" id="IPR013328">
    <property type="entry name" value="6PGD_dom2"/>
</dbReference>
<feature type="domain" description="6-phosphogluconate dehydrogenase NADP-binding" evidence="1">
    <location>
        <begin position="33"/>
        <end position="168"/>
    </location>
</feature>
<dbReference type="InterPro" id="IPR036291">
    <property type="entry name" value="NAD(P)-bd_dom_sf"/>
</dbReference>
<dbReference type="Gene3D" id="3.40.50.720">
    <property type="entry name" value="NAD(P)-binding Rossmann-like Domain"/>
    <property type="match status" value="1"/>
</dbReference>
<dbReference type="AlphaFoldDB" id="A0A3M0I8U5"/>
<evidence type="ECO:0000259" key="1">
    <source>
        <dbReference type="Pfam" id="PF03446"/>
    </source>
</evidence>
<organism evidence="3 4">
    <name type="scientific">Streptomyces shenzhenensis</name>
    <dbReference type="NCBI Taxonomy" id="943815"/>
    <lineage>
        <taxon>Bacteria</taxon>
        <taxon>Bacillati</taxon>
        <taxon>Actinomycetota</taxon>
        <taxon>Actinomycetes</taxon>
        <taxon>Kitasatosporales</taxon>
        <taxon>Streptomycetaceae</taxon>
        <taxon>Streptomyces</taxon>
    </lineage>
</organism>
<dbReference type="PANTHER" id="PTHR43580:SF2">
    <property type="entry name" value="CYTOKINE-LIKE NUCLEAR FACTOR N-PAC"/>
    <property type="match status" value="1"/>
</dbReference>
<keyword evidence="4" id="KW-1185">Reference proteome</keyword>
<evidence type="ECO:0000313" key="4">
    <source>
        <dbReference type="Proteomes" id="UP000270471"/>
    </source>
</evidence>
<reference evidence="3 4" key="1">
    <citation type="submission" date="2017-11" db="EMBL/GenBank/DDBJ databases">
        <title>Draft genome of actinobacteria isolated from guarana (Paullinia cupana (Mart.) Ducke.</title>
        <authorList>
            <person name="Siqueira K.A."/>
            <person name="Liotti R.G."/>
            <person name="Mendes T.A.O."/>
            <person name="Soares M.A."/>
        </authorList>
    </citation>
    <scope>NUCLEOTIDE SEQUENCE [LARGE SCALE GENOMIC DNA]</scope>
    <source>
        <strain evidence="3 4">193</strain>
    </source>
</reference>
<dbReference type="SUPFAM" id="SSF48179">
    <property type="entry name" value="6-phosphogluconate dehydrogenase C-terminal domain-like"/>
    <property type="match status" value="1"/>
</dbReference>
<evidence type="ECO:0000313" key="3">
    <source>
        <dbReference type="EMBL" id="RMB82619.1"/>
    </source>
</evidence>
<dbReference type="GO" id="GO:0050661">
    <property type="term" value="F:NADP binding"/>
    <property type="evidence" value="ECO:0007669"/>
    <property type="project" value="InterPro"/>
</dbReference>
<proteinExistence type="predicted"/>
<dbReference type="SUPFAM" id="SSF51735">
    <property type="entry name" value="NAD(P)-binding Rossmann-fold domains"/>
    <property type="match status" value="1"/>
</dbReference>
<evidence type="ECO:0000259" key="2">
    <source>
        <dbReference type="Pfam" id="PF09130"/>
    </source>
</evidence>
<dbReference type="InterPro" id="IPR008927">
    <property type="entry name" value="6-PGluconate_DH-like_C_sf"/>
</dbReference>
<comment type="caution">
    <text evidence="3">The sequence shown here is derived from an EMBL/GenBank/DDBJ whole genome shotgun (WGS) entry which is preliminary data.</text>
</comment>
<dbReference type="InterPro" id="IPR015814">
    <property type="entry name" value="Pgluconate_DH_NAD-bd_C"/>
</dbReference>
<sequence length="327" mass="33800">MFPFISFSGVEPRSQEFALLNPPGETTRRPLHIGFVGYGEAGSAIANGLAREPGTVVHVYDPTFTGRTTAAGRTAPDSLVVATSVGALTAACTIVLSTVVAAAAVAVAEELAPHVGPGHLVADLNSVSPATKERISTIVSASGAAFVEAAIMTNISANGHGTPIYACGERAGEFAALVGERGMNVDNLGPDLGQASATKMFRSIIAKGLEALLLESLTAAARYDVADRVLAKVEEGYPGLRWSALADHLLGRTAVHGRRRADEMFEVAATLEELGMSPFMAAGAAHRIRESGTALEGAFATAPSRYQDVVAILAAPLPHSATEGQTR</sequence>
<feature type="domain" description="Phosphogluconate dehydrogenase NAD-binding putative C-terminal" evidence="2">
    <location>
        <begin position="220"/>
        <end position="290"/>
    </location>
</feature>
<accession>A0A3M0I8U5</accession>
<dbReference type="EMBL" id="PENI01000021">
    <property type="protein sequence ID" value="RMB82619.1"/>
    <property type="molecule type" value="Genomic_DNA"/>
</dbReference>
<evidence type="ECO:0008006" key="5">
    <source>
        <dbReference type="Google" id="ProtNLM"/>
    </source>
</evidence>
<dbReference type="Proteomes" id="UP000270471">
    <property type="component" value="Unassembled WGS sequence"/>
</dbReference>
<dbReference type="InterPro" id="IPR006115">
    <property type="entry name" value="6PGDH_NADP-bd"/>
</dbReference>
<dbReference type="Pfam" id="PF03446">
    <property type="entry name" value="NAD_binding_2"/>
    <property type="match status" value="1"/>
</dbReference>
<dbReference type="PANTHER" id="PTHR43580">
    <property type="entry name" value="OXIDOREDUCTASE GLYR1-RELATED"/>
    <property type="match status" value="1"/>
</dbReference>
<protein>
    <recommendedName>
        <fullName evidence="5">6-phosphogluconate dehydrogenase</fullName>
    </recommendedName>
</protein>
<dbReference type="Pfam" id="PF09130">
    <property type="entry name" value="DUF1932"/>
    <property type="match status" value="1"/>
</dbReference>
<dbReference type="InterPro" id="IPR051265">
    <property type="entry name" value="HIBADH-related_NP60_sf"/>
</dbReference>